<protein>
    <submittedName>
        <fullName evidence="2">Uncharacterized protein</fullName>
    </submittedName>
</protein>
<evidence type="ECO:0000313" key="3">
    <source>
        <dbReference type="Proteomes" id="UP001499947"/>
    </source>
</evidence>
<dbReference type="PROSITE" id="PS51257">
    <property type="entry name" value="PROKAR_LIPOPROTEIN"/>
    <property type="match status" value="1"/>
</dbReference>
<gene>
    <name evidence="2" type="ORF">GCM10009680_71910</name>
</gene>
<sequence length="132" mass="13867">MEHKLRLLSRRAVLAGGTAAVATGSLAACAKEKGGGGNRSNGGRFRQRRRGRRGPYPFLCPPAAGSVPADIPVRRPLRTGFLLLPGAKPSRGLLPEDADRAGGPAPFRGSTRPSGRARLDRAPGPPATWRRG</sequence>
<dbReference type="EMBL" id="BAAALR010000089">
    <property type="protein sequence ID" value="GAA1719983.1"/>
    <property type="molecule type" value="Genomic_DNA"/>
</dbReference>
<feature type="region of interest" description="Disordered" evidence="1">
    <location>
        <begin position="85"/>
        <end position="132"/>
    </location>
</feature>
<evidence type="ECO:0000256" key="1">
    <source>
        <dbReference type="SAM" id="MobiDB-lite"/>
    </source>
</evidence>
<name>A0ABN2J885_9ACTN</name>
<organism evidence="2 3">
    <name type="scientific">Streptomyces yatensis</name>
    <dbReference type="NCBI Taxonomy" id="155177"/>
    <lineage>
        <taxon>Bacteria</taxon>
        <taxon>Bacillati</taxon>
        <taxon>Actinomycetota</taxon>
        <taxon>Actinomycetes</taxon>
        <taxon>Kitasatosporales</taxon>
        <taxon>Streptomycetaceae</taxon>
        <taxon>Streptomyces</taxon>
        <taxon>Streptomyces violaceusniger group</taxon>
    </lineage>
</organism>
<dbReference type="InterPro" id="IPR006311">
    <property type="entry name" value="TAT_signal"/>
</dbReference>
<proteinExistence type="predicted"/>
<reference evidence="2 3" key="1">
    <citation type="journal article" date="2019" name="Int. J. Syst. Evol. Microbiol.">
        <title>The Global Catalogue of Microorganisms (GCM) 10K type strain sequencing project: providing services to taxonomists for standard genome sequencing and annotation.</title>
        <authorList>
            <consortium name="The Broad Institute Genomics Platform"/>
            <consortium name="The Broad Institute Genome Sequencing Center for Infectious Disease"/>
            <person name="Wu L."/>
            <person name="Ma J."/>
        </authorList>
    </citation>
    <scope>NUCLEOTIDE SEQUENCE [LARGE SCALE GENOMIC DNA]</scope>
    <source>
        <strain evidence="2 3">JCM 13244</strain>
    </source>
</reference>
<dbReference type="Proteomes" id="UP001499947">
    <property type="component" value="Unassembled WGS sequence"/>
</dbReference>
<dbReference type="PROSITE" id="PS51318">
    <property type="entry name" value="TAT"/>
    <property type="match status" value="1"/>
</dbReference>
<keyword evidence="3" id="KW-1185">Reference proteome</keyword>
<accession>A0ABN2J885</accession>
<comment type="caution">
    <text evidence="2">The sequence shown here is derived from an EMBL/GenBank/DDBJ whole genome shotgun (WGS) entry which is preliminary data.</text>
</comment>
<evidence type="ECO:0000313" key="2">
    <source>
        <dbReference type="EMBL" id="GAA1719983.1"/>
    </source>
</evidence>
<feature type="region of interest" description="Disordered" evidence="1">
    <location>
        <begin position="30"/>
        <end position="55"/>
    </location>
</feature>